<dbReference type="InterPro" id="IPR011051">
    <property type="entry name" value="RmlC_Cupin_sf"/>
</dbReference>
<name>A0A6S6ZAX3_9BURK</name>
<dbReference type="PANTHER" id="PTHR21221">
    <property type="entry name" value="UREIDOGLYCOLATE HYDROLASE"/>
    <property type="match status" value="1"/>
</dbReference>
<dbReference type="RefSeq" id="WP_175191723.1">
    <property type="nucleotide sequence ID" value="NZ_CADIJO010000003.1"/>
</dbReference>
<gene>
    <name evidence="5" type="primary">allA</name>
    <name evidence="5" type="ORF">LMG3458_01106</name>
</gene>
<proteinExistence type="predicted"/>
<dbReference type="GO" id="GO:0006144">
    <property type="term" value="P:purine nucleobase metabolic process"/>
    <property type="evidence" value="ECO:0007669"/>
    <property type="project" value="UniProtKB-KW"/>
</dbReference>
<dbReference type="InterPro" id="IPR007247">
    <property type="entry name" value="Ureidogly_lyase"/>
</dbReference>
<dbReference type="AlphaFoldDB" id="A0A6S6ZAX3"/>
<reference evidence="5 6" key="1">
    <citation type="submission" date="2020-04" db="EMBL/GenBank/DDBJ databases">
        <authorList>
            <person name="De Canck E."/>
        </authorList>
    </citation>
    <scope>NUCLEOTIDE SEQUENCE [LARGE SCALE GENOMIC DNA]</scope>
    <source>
        <strain evidence="5 6">LMG 3458</strain>
    </source>
</reference>
<dbReference type="EC" id="4.3.2.3" evidence="5"/>
<dbReference type="GO" id="GO:0004848">
    <property type="term" value="F:ureidoglycolate hydrolase activity"/>
    <property type="evidence" value="ECO:0007669"/>
    <property type="project" value="InterPro"/>
</dbReference>
<evidence type="ECO:0000256" key="1">
    <source>
        <dbReference type="ARBA" id="ARBA00011738"/>
    </source>
</evidence>
<dbReference type="GO" id="GO:0050385">
    <property type="term" value="F:ureidoglycolate lyase activity"/>
    <property type="evidence" value="ECO:0007669"/>
    <property type="project" value="UniProtKB-EC"/>
</dbReference>
<dbReference type="EMBL" id="CADIJO010000003">
    <property type="protein sequence ID" value="CAB3671269.1"/>
    <property type="molecule type" value="Genomic_DNA"/>
</dbReference>
<dbReference type="InterPro" id="IPR024060">
    <property type="entry name" value="Ureidoglycolate_lyase_dom_sf"/>
</dbReference>
<comment type="subunit">
    <text evidence="1">Homodimer.</text>
</comment>
<comment type="catalytic activity">
    <reaction evidence="4">
        <text>(S)-ureidoglycolate = urea + glyoxylate</text>
        <dbReference type="Rhea" id="RHEA:11304"/>
        <dbReference type="ChEBI" id="CHEBI:16199"/>
        <dbReference type="ChEBI" id="CHEBI:36655"/>
        <dbReference type="ChEBI" id="CHEBI:57296"/>
        <dbReference type="EC" id="4.3.2.3"/>
    </reaction>
</comment>
<evidence type="ECO:0000256" key="2">
    <source>
        <dbReference type="ARBA" id="ARBA00022631"/>
    </source>
</evidence>
<evidence type="ECO:0000313" key="5">
    <source>
        <dbReference type="EMBL" id="CAB3671269.1"/>
    </source>
</evidence>
<dbReference type="Gene3D" id="2.60.120.480">
    <property type="entry name" value="Ureidoglycolate hydrolase"/>
    <property type="match status" value="1"/>
</dbReference>
<dbReference type="PANTHER" id="PTHR21221:SF1">
    <property type="entry name" value="UREIDOGLYCOLATE LYASE"/>
    <property type="match status" value="1"/>
</dbReference>
<keyword evidence="3 5" id="KW-0456">Lyase</keyword>
<dbReference type="GO" id="GO:0000256">
    <property type="term" value="P:allantoin catabolic process"/>
    <property type="evidence" value="ECO:0007669"/>
    <property type="project" value="InterPro"/>
</dbReference>
<sequence length="182" mass="19384">MTRAAALPVHDLTDDAFKPYGWMLGKPMPQGNGIPLFSNDATDFWQEHVFNTGAGGDAEVLWVNYRSASADIASLEKHLLTQQAIVPLTGNIIQVVARSAADGSPDLSTLAAFHVPQGQGVCMRPGCWHATRVTDAEVTCLMLTRRSTTVDLIQHLTTDAAATESAITPIPPAQLEGLPVPG</sequence>
<evidence type="ECO:0000256" key="4">
    <source>
        <dbReference type="ARBA" id="ARBA00047684"/>
    </source>
</evidence>
<evidence type="ECO:0000313" key="6">
    <source>
        <dbReference type="Proteomes" id="UP000494111"/>
    </source>
</evidence>
<keyword evidence="2" id="KW-0659">Purine metabolism</keyword>
<dbReference type="Proteomes" id="UP000494111">
    <property type="component" value="Unassembled WGS sequence"/>
</dbReference>
<evidence type="ECO:0000256" key="3">
    <source>
        <dbReference type="ARBA" id="ARBA00023239"/>
    </source>
</evidence>
<dbReference type="Pfam" id="PF04115">
    <property type="entry name" value="Ureidogly_lyase"/>
    <property type="match status" value="1"/>
</dbReference>
<protein>
    <submittedName>
        <fullName evidence="5">Ureidoglycolate lyase</fullName>
        <ecNumber evidence="5">4.3.2.3</ecNumber>
    </submittedName>
</protein>
<organism evidence="5 6">
    <name type="scientific">Achromobacter deleyi</name>
    <dbReference type="NCBI Taxonomy" id="1353891"/>
    <lineage>
        <taxon>Bacteria</taxon>
        <taxon>Pseudomonadati</taxon>
        <taxon>Pseudomonadota</taxon>
        <taxon>Betaproteobacteria</taxon>
        <taxon>Burkholderiales</taxon>
        <taxon>Alcaligenaceae</taxon>
        <taxon>Achromobacter</taxon>
    </lineage>
</organism>
<accession>A0A6S6ZAX3</accession>
<dbReference type="SUPFAM" id="SSF51182">
    <property type="entry name" value="RmlC-like cupins"/>
    <property type="match status" value="1"/>
</dbReference>